<dbReference type="Pfam" id="PF11716">
    <property type="entry name" value="MDMPI_N"/>
    <property type="match status" value="1"/>
</dbReference>
<feature type="domain" description="Mycothiol-dependent maleylpyruvate isomerase metal-binding" evidence="1">
    <location>
        <begin position="14"/>
        <end position="132"/>
    </location>
</feature>
<dbReference type="Proteomes" id="UP001592530">
    <property type="component" value="Unassembled WGS sequence"/>
</dbReference>
<organism evidence="2 3">
    <name type="scientific">Streptacidiphilus alkalitolerans</name>
    <dbReference type="NCBI Taxonomy" id="3342712"/>
    <lineage>
        <taxon>Bacteria</taxon>
        <taxon>Bacillati</taxon>
        <taxon>Actinomycetota</taxon>
        <taxon>Actinomycetes</taxon>
        <taxon>Kitasatosporales</taxon>
        <taxon>Streptomycetaceae</taxon>
        <taxon>Streptacidiphilus</taxon>
    </lineage>
</organism>
<evidence type="ECO:0000313" key="2">
    <source>
        <dbReference type="EMBL" id="MFC1433843.1"/>
    </source>
</evidence>
<accession>A0ABV6X730</accession>
<protein>
    <submittedName>
        <fullName evidence="2">TIGR03086 family metal-binding protein</fullName>
    </submittedName>
</protein>
<comment type="caution">
    <text evidence="2">The sequence shown here is derived from an EMBL/GenBank/DDBJ whole genome shotgun (WGS) entry which is preliminary data.</text>
</comment>
<dbReference type="NCBIfam" id="TIGR03083">
    <property type="entry name" value="maleylpyruvate isomerase family mycothiol-dependent enzyme"/>
    <property type="match status" value="1"/>
</dbReference>
<dbReference type="RefSeq" id="WP_380556063.1">
    <property type="nucleotide sequence ID" value="NZ_JBHEZY010000011.1"/>
</dbReference>
<dbReference type="NCBIfam" id="TIGR03086">
    <property type="entry name" value="TIGR03086 family metal-binding protein"/>
    <property type="match status" value="1"/>
</dbReference>
<dbReference type="EMBL" id="JBHEZY010000011">
    <property type="protein sequence ID" value="MFC1433843.1"/>
    <property type="molecule type" value="Genomic_DNA"/>
</dbReference>
<sequence>MSDIRILHQRALTVTQSLVDQIDPAQLDLPTPCAAWTLGQLLAHMTGQNHGFAAAARGESEDLAIWDDRPVGEDPAGIFAASADDLVAAFAEEGALQRTLWLPEIHPRFRFPAVQALGFQFIDTVVHAWDVAAAIGAPVAFDQELLDAALPIAESVPDGENRLAAGSAFQPGRVDGAADGDGDGDGCGPTLDRILSLLGRSPKWRG</sequence>
<evidence type="ECO:0000313" key="3">
    <source>
        <dbReference type="Proteomes" id="UP001592530"/>
    </source>
</evidence>
<proteinExistence type="predicted"/>
<evidence type="ECO:0000259" key="1">
    <source>
        <dbReference type="Pfam" id="PF11716"/>
    </source>
</evidence>
<dbReference type="InterPro" id="IPR034660">
    <property type="entry name" value="DinB/YfiT-like"/>
</dbReference>
<dbReference type="InterPro" id="IPR017517">
    <property type="entry name" value="Maleyloyr_isom"/>
</dbReference>
<dbReference type="Gene3D" id="1.20.120.450">
    <property type="entry name" value="dinb family like domain"/>
    <property type="match status" value="1"/>
</dbReference>
<dbReference type="SUPFAM" id="SSF109854">
    <property type="entry name" value="DinB/YfiT-like putative metalloenzymes"/>
    <property type="match status" value="1"/>
</dbReference>
<dbReference type="InterPro" id="IPR017520">
    <property type="entry name" value="CHP03086"/>
</dbReference>
<reference evidence="2 3" key="1">
    <citation type="submission" date="2024-09" db="EMBL/GenBank/DDBJ databases">
        <authorList>
            <person name="Lee S.D."/>
        </authorList>
    </citation>
    <scope>NUCLEOTIDE SEQUENCE [LARGE SCALE GENOMIC DNA]</scope>
    <source>
        <strain evidence="2 3">N1-3</strain>
    </source>
</reference>
<gene>
    <name evidence="2" type="ORF">ACEZDB_24650</name>
</gene>
<dbReference type="InterPro" id="IPR024344">
    <property type="entry name" value="MDMPI_metal-binding"/>
</dbReference>
<name>A0ABV6X730_9ACTN</name>